<dbReference type="GO" id="GO:0140737">
    <property type="term" value="C:encapsulin nanocompartment"/>
    <property type="evidence" value="ECO:0007669"/>
    <property type="project" value="UniProtKB-SubCell"/>
</dbReference>
<dbReference type="EMBL" id="SOEG01000035">
    <property type="protein sequence ID" value="TDX47838.1"/>
    <property type="molecule type" value="Genomic_DNA"/>
</dbReference>
<dbReference type="NCBIfam" id="NF041155">
    <property type="entry name" value="encap_f1"/>
    <property type="match status" value="1"/>
</dbReference>
<keyword evidence="6" id="KW-1185">Reference proteome</keyword>
<accession>A0A4R8GSL7</accession>
<keyword evidence="3" id="KW-1284">Encapsulin nanocompartment</keyword>
<evidence type="ECO:0000313" key="6">
    <source>
        <dbReference type="Proteomes" id="UP000295832"/>
    </source>
</evidence>
<dbReference type="InterPro" id="IPR051429">
    <property type="entry name" value="Encapsulin_nc"/>
</dbReference>
<comment type="subcellular location">
    <subcellularLocation>
        <location evidence="1">Encapsulin nanocompartment</location>
    </subcellularLocation>
</comment>
<evidence type="ECO:0000256" key="3">
    <source>
        <dbReference type="ARBA" id="ARBA00033787"/>
    </source>
</evidence>
<dbReference type="Gene3D" id="3.30.2400.30">
    <property type="match status" value="1"/>
</dbReference>
<dbReference type="PIRSF" id="PIRSF019254">
    <property type="entry name" value="CFP29"/>
    <property type="match status" value="1"/>
</dbReference>
<dbReference type="Proteomes" id="UP000295832">
    <property type="component" value="Unassembled WGS sequence"/>
</dbReference>
<evidence type="ECO:0000256" key="4">
    <source>
        <dbReference type="ARBA" id="ARBA00050023"/>
    </source>
</evidence>
<evidence type="ECO:0000256" key="2">
    <source>
        <dbReference type="ARBA" id="ARBA00033743"/>
    </source>
</evidence>
<sequence length="264" mass="29379">MSNLKRSLAPITEEAWQFIDQEARERLAIKLKGRKFVDFVGPKGIEFAAVNTGRRVVLNDSSEDGISYSKRHVLPLIELEVPFTMKVEEIDSLVRGAEDVDTDSLAEAVKKIATAENNAIFYGLNEAKINGILDESPYDLVNIGEEGLVSAVAEGVQNLIKEDVEGPYSLLLGPDVYSLLYKLDDKGYPIKKRLEELLEGEVVPVPELKNKGLLISNRGEDFKLIVGQDMSIGFKEQKGEEIEFFLTESFTFRIDAPEAAIVLE</sequence>
<organism evidence="5 6">
    <name type="scientific">Orenia marismortui</name>
    <dbReference type="NCBI Taxonomy" id="46469"/>
    <lineage>
        <taxon>Bacteria</taxon>
        <taxon>Bacillati</taxon>
        <taxon>Bacillota</taxon>
        <taxon>Clostridia</taxon>
        <taxon>Halanaerobiales</taxon>
        <taxon>Halobacteroidaceae</taxon>
        <taxon>Orenia</taxon>
    </lineage>
</organism>
<comment type="similarity">
    <text evidence="2">Belongs to the encapsulin family. Family 1 subfamily.</text>
</comment>
<proteinExistence type="inferred from homology"/>
<dbReference type="Pfam" id="PF04454">
    <property type="entry name" value="Linocin_M18"/>
    <property type="match status" value="1"/>
</dbReference>
<dbReference type="PANTHER" id="PTHR37165:SF1">
    <property type="entry name" value="TYPE 1 ENCAPSULIN SHELL PROTEIN"/>
    <property type="match status" value="1"/>
</dbReference>
<dbReference type="RefSeq" id="WP_134118517.1">
    <property type="nucleotide sequence ID" value="NZ_SOEG01000035.1"/>
</dbReference>
<dbReference type="AlphaFoldDB" id="A0A4R8GSL7"/>
<gene>
    <name evidence="5" type="ORF">C7959_13527</name>
</gene>
<reference evidence="5 6" key="1">
    <citation type="submission" date="2019-03" db="EMBL/GenBank/DDBJ databases">
        <title>Subsurface microbial communities from deep shales in Ohio and West Virginia, USA.</title>
        <authorList>
            <person name="Wrighton K."/>
        </authorList>
    </citation>
    <scope>NUCLEOTIDE SEQUENCE [LARGE SCALE GENOMIC DNA]</scope>
    <source>
        <strain evidence="5 6">MSL 6dP</strain>
    </source>
</reference>
<comment type="caution">
    <text evidence="5">The sequence shown here is derived from an EMBL/GenBank/DDBJ whole genome shotgun (WGS) entry which is preliminary data.</text>
</comment>
<evidence type="ECO:0000313" key="5">
    <source>
        <dbReference type="EMBL" id="TDX47838.1"/>
    </source>
</evidence>
<dbReference type="STRING" id="926561.GCA_000379025_00023"/>
<dbReference type="Gene3D" id="3.30.2320.10">
    <property type="entry name" value="hypothetical protein PF0899 domain"/>
    <property type="match status" value="1"/>
</dbReference>
<protein>
    <recommendedName>
        <fullName evidence="4">Type 1 encapsulin shell protein</fullName>
    </recommendedName>
</protein>
<evidence type="ECO:0000256" key="1">
    <source>
        <dbReference type="ARBA" id="ARBA00033738"/>
    </source>
</evidence>
<name>A0A4R8GSL7_9FIRM</name>
<dbReference type="InterPro" id="IPR007544">
    <property type="entry name" value="ENCAP"/>
</dbReference>
<dbReference type="PANTHER" id="PTHR37165">
    <property type="entry name" value="PEPTIDASE U56 FAMILY"/>
    <property type="match status" value="1"/>
</dbReference>